<proteinExistence type="predicted"/>
<evidence type="ECO:0000313" key="1">
    <source>
        <dbReference type="EMBL" id="OPJ78634.1"/>
    </source>
</evidence>
<organism evidence="1 2">
    <name type="scientific">Patagioenas fasciata monilis</name>
    <dbReference type="NCBI Taxonomy" id="372326"/>
    <lineage>
        <taxon>Eukaryota</taxon>
        <taxon>Metazoa</taxon>
        <taxon>Chordata</taxon>
        <taxon>Craniata</taxon>
        <taxon>Vertebrata</taxon>
        <taxon>Euteleostomi</taxon>
        <taxon>Archelosauria</taxon>
        <taxon>Archosauria</taxon>
        <taxon>Dinosauria</taxon>
        <taxon>Saurischia</taxon>
        <taxon>Theropoda</taxon>
        <taxon>Coelurosauria</taxon>
        <taxon>Aves</taxon>
        <taxon>Neognathae</taxon>
        <taxon>Neoaves</taxon>
        <taxon>Columbimorphae</taxon>
        <taxon>Columbiformes</taxon>
        <taxon>Columbidae</taxon>
        <taxon>Patagioenas</taxon>
    </lineage>
</organism>
<dbReference type="AlphaFoldDB" id="A0A1V4K2L6"/>
<keyword evidence="2" id="KW-1185">Reference proteome</keyword>
<evidence type="ECO:0000313" key="2">
    <source>
        <dbReference type="Proteomes" id="UP000190648"/>
    </source>
</evidence>
<comment type="caution">
    <text evidence="1">The sequence shown here is derived from an EMBL/GenBank/DDBJ whole genome shotgun (WGS) entry which is preliminary data.</text>
</comment>
<dbReference type="Proteomes" id="UP000190648">
    <property type="component" value="Unassembled WGS sequence"/>
</dbReference>
<gene>
    <name evidence="1" type="ORF">AV530_003418</name>
</gene>
<name>A0A1V4K2L6_PATFA</name>
<reference evidence="1 2" key="1">
    <citation type="submission" date="2016-02" db="EMBL/GenBank/DDBJ databases">
        <title>Band-tailed pigeon sequencing and assembly.</title>
        <authorList>
            <person name="Soares A.E."/>
            <person name="Novak B.J."/>
            <person name="Rice E.S."/>
            <person name="O'Connell B."/>
            <person name="Chang D."/>
            <person name="Weber S."/>
            <person name="Shapiro B."/>
        </authorList>
    </citation>
    <scope>NUCLEOTIDE SEQUENCE [LARGE SCALE GENOMIC DNA]</scope>
    <source>
        <strain evidence="1">BTP2013</strain>
        <tissue evidence="1">Blood</tissue>
    </source>
</reference>
<accession>A0A1V4K2L6</accession>
<dbReference type="EMBL" id="LSYS01005108">
    <property type="protein sequence ID" value="OPJ78634.1"/>
    <property type="molecule type" value="Genomic_DNA"/>
</dbReference>
<sequence>MSEMISLFTYYGNSEETKEVTFESDWVTYTMKKQQGIPKNRTDQEGPRLVVPGRGALSEGRWLPGRFVLLKCLQVATHRVLCKSVFSEINIWSFQEF</sequence>
<protein>
    <submittedName>
        <fullName evidence="1">Uncharacterized protein</fullName>
    </submittedName>
</protein>